<comment type="caution">
    <text evidence="2">The sequence shown here is derived from an EMBL/GenBank/DDBJ whole genome shotgun (WGS) entry which is preliminary data.</text>
</comment>
<evidence type="ECO:0000256" key="1">
    <source>
        <dbReference type="SAM" id="MobiDB-lite"/>
    </source>
</evidence>
<reference evidence="2" key="1">
    <citation type="submission" date="2020-01" db="EMBL/GenBank/DDBJ databases">
        <title>Genome sequence of Kobresia littledalei, the first chromosome-level genome in the family Cyperaceae.</title>
        <authorList>
            <person name="Qu G."/>
        </authorList>
    </citation>
    <scope>NUCLEOTIDE SEQUENCE</scope>
    <source>
        <strain evidence="2">C.B.Clarke</strain>
        <tissue evidence="2">Leaf</tissue>
    </source>
</reference>
<feature type="compositionally biased region" description="Low complexity" evidence="1">
    <location>
        <begin position="118"/>
        <end position="129"/>
    </location>
</feature>
<name>A0A833R0J7_9POAL</name>
<dbReference type="AlphaFoldDB" id="A0A833R0J7"/>
<protein>
    <submittedName>
        <fullName evidence="2">Putative far-red impaired response protein</fullName>
    </submittedName>
</protein>
<gene>
    <name evidence="2" type="ORF">FCM35_KLT05473</name>
</gene>
<dbReference type="Proteomes" id="UP000623129">
    <property type="component" value="Unassembled WGS sequence"/>
</dbReference>
<feature type="region of interest" description="Disordered" evidence="1">
    <location>
        <begin position="109"/>
        <end position="130"/>
    </location>
</feature>
<accession>A0A833R0J7</accession>
<dbReference type="OrthoDB" id="747268at2759"/>
<evidence type="ECO:0000313" key="2">
    <source>
        <dbReference type="EMBL" id="KAF3330142.1"/>
    </source>
</evidence>
<proteinExistence type="predicted"/>
<keyword evidence="3" id="KW-1185">Reference proteome</keyword>
<evidence type="ECO:0000313" key="3">
    <source>
        <dbReference type="Proteomes" id="UP000623129"/>
    </source>
</evidence>
<dbReference type="EMBL" id="SWLB01000014">
    <property type="protein sequence ID" value="KAF3330142.1"/>
    <property type="molecule type" value="Genomic_DNA"/>
</dbReference>
<organism evidence="2 3">
    <name type="scientific">Carex littledalei</name>
    <dbReference type="NCBI Taxonomy" id="544730"/>
    <lineage>
        <taxon>Eukaryota</taxon>
        <taxon>Viridiplantae</taxon>
        <taxon>Streptophyta</taxon>
        <taxon>Embryophyta</taxon>
        <taxon>Tracheophyta</taxon>
        <taxon>Spermatophyta</taxon>
        <taxon>Magnoliopsida</taxon>
        <taxon>Liliopsida</taxon>
        <taxon>Poales</taxon>
        <taxon>Cyperaceae</taxon>
        <taxon>Cyperoideae</taxon>
        <taxon>Cariceae</taxon>
        <taxon>Carex</taxon>
        <taxon>Carex subgen. Euthyceras</taxon>
    </lineage>
</organism>
<sequence>MMQAHSNFLETLEFGCGARESMGHTISVLKETMDKVISFEKSLREQRMRLDADVAQVPASYTYNLINEDFTDDLSPITLSTRGWDPTMPQPKKKRKKIPGLSVSALGALKTGKKKTPSKSSGAGSSGAPARTNINEMLHVQQMNEGWSLTPGGAQETYPYGVETISFDLSQYNGAPNFQWPDTRGSRML</sequence>